<accession>A0ABD0KIN9</accession>
<keyword evidence="3" id="KW-1185">Reference proteome</keyword>
<dbReference type="AlphaFoldDB" id="A0ABD0KIN9"/>
<evidence type="ECO:0000313" key="2">
    <source>
        <dbReference type="EMBL" id="KAK7487050.1"/>
    </source>
</evidence>
<evidence type="ECO:0000256" key="1">
    <source>
        <dbReference type="SAM" id="MobiDB-lite"/>
    </source>
</evidence>
<dbReference type="EMBL" id="JACVVK020000170">
    <property type="protein sequence ID" value="KAK7487050.1"/>
    <property type="molecule type" value="Genomic_DNA"/>
</dbReference>
<gene>
    <name evidence="2" type="ORF">BaRGS_00021720</name>
</gene>
<name>A0ABD0KIN9_9CAEN</name>
<comment type="caution">
    <text evidence="2">The sequence shown here is derived from an EMBL/GenBank/DDBJ whole genome shotgun (WGS) entry which is preliminary data.</text>
</comment>
<proteinExistence type="predicted"/>
<feature type="region of interest" description="Disordered" evidence="1">
    <location>
        <begin position="1"/>
        <end position="25"/>
    </location>
</feature>
<organism evidence="2 3">
    <name type="scientific">Batillaria attramentaria</name>
    <dbReference type="NCBI Taxonomy" id="370345"/>
    <lineage>
        <taxon>Eukaryota</taxon>
        <taxon>Metazoa</taxon>
        <taxon>Spiralia</taxon>
        <taxon>Lophotrochozoa</taxon>
        <taxon>Mollusca</taxon>
        <taxon>Gastropoda</taxon>
        <taxon>Caenogastropoda</taxon>
        <taxon>Sorbeoconcha</taxon>
        <taxon>Cerithioidea</taxon>
        <taxon>Batillariidae</taxon>
        <taxon>Batillaria</taxon>
    </lineage>
</organism>
<protein>
    <submittedName>
        <fullName evidence="2">Uncharacterized protein</fullName>
    </submittedName>
</protein>
<dbReference type="Proteomes" id="UP001519460">
    <property type="component" value="Unassembled WGS sequence"/>
</dbReference>
<reference evidence="2 3" key="1">
    <citation type="journal article" date="2023" name="Sci. Data">
        <title>Genome assembly of the Korean intertidal mud-creeper Batillaria attramentaria.</title>
        <authorList>
            <person name="Patra A.K."/>
            <person name="Ho P.T."/>
            <person name="Jun S."/>
            <person name="Lee S.J."/>
            <person name="Kim Y."/>
            <person name="Won Y.J."/>
        </authorList>
    </citation>
    <scope>NUCLEOTIDE SEQUENCE [LARGE SCALE GENOMIC DNA]</scope>
    <source>
        <strain evidence="2">Wonlab-2016</strain>
    </source>
</reference>
<sequence>MGSRAPHGASNHPENRIKMNTGRTHPTYMSRVTIYIYESRTGTRADSTQFGDETPGARSKDIVDKDIIDKDIVDKDIVDKP</sequence>
<evidence type="ECO:0000313" key="3">
    <source>
        <dbReference type="Proteomes" id="UP001519460"/>
    </source>
</evidence>